<dbReference type="EMBL" id="JBHSCW010000003">
    <property type="protein sequence ID" value="MFC4350942.1"/>
    <property type="molecule type" value="Genomic_DNA"/>
</dbReference>
<sequence length="153" mass="17448">MTGLASERSGRLAGWFEGGVHVCPVRVYYEDTDAGGIVYYANYLRFAERGRTEFLRALELGQQQLRDENGLMFAVRRVEVDYELPARLDDLLDVRTRIVHLGGARLEMGQEILRGETRLVSMMVQVVSLDSETTRARRLSGFIRDILMPYSQS</sequence>
<evidence type="ECO:0000256" key="1">
    <source>
        <dbReference type="ARBA" id="ARBA00005953"/>
    </source>
</evidence>
<comment type="similarity">
    <text evidence="1">Belongs to the 4-hydroxybenzoyl-CoA thioesterase family.</text>
</comment>
<accession>A0ABV8UIE5</accession>
<protein>
    <submittedName>
        <fullName evidence="3">Tol-pal system-associated acyl-CoA thioesterase</fullName>
    </submittedName>
</protein>
<gene>
    <name evidence="3" type="primary">ybgC</name>
    <name evidence="3" type="ORF">ACFOW6_05240</name>
</gene>
<evidence type="ECO:0000256" key="2">
    <source>
        <dbReference type="ARBA" id="ARBA00022801"/>
    </source>
</evidence>
<comment type="caution">
    <text evidence="3">The sequence shown here is derived from an EMBL/GenBank/DDBJ whole genome shotgun (WGS) entry which is preliminary data.</text>
</comment>
<dbReference type="Pfam" id="PF13279">
    <property type="entry name" value="4HBT_2"/>
    <property type="match status" value="1"/>
</dbReference>
<dbReference type="PANTHER" id="PTHR31793">
    <property type="entry name" value="4-HYDROXYBENZOYL-COA THIOESTERASE FAMILY MEMBER"/>
    <property type="match status" value="1"/>
</dbReference>
<dbReference type="InterPro" id="IPR050563">
    <property type="entry name" value="4-hydroxybenzoyl-CoA_TE"/>
</dbReference>
<keyword evidence="4" id="KW-1185">Reference proteome</keyword>
<dbReference type="SUPFAM" id="SSF54637">
    <property type="entry name" value="Thioesterase/thiol ester dehydrase-isomerase"/>
    <property type="match status" value="1"/>
</dbReference>
<dbReference type="CDD" id="cd00586">
    <property type="entry name" value="4HBT"/>
    <property type="match status" value="1"/>
</dbReference>
<dbReference type="Proteomes" id="UP001595799">
    <property type="component" value="Unassembled WGS sequence"/>
</dbReference>
<dbReference type="NCBIfam" id="TIGR00051">
    <property type="entry name" value="YbgC/FadM family acyl-CoA thioesterase"/>
    <property type="match status" value="1"/>
</dbReference>
<dbReference type="PIRSF" id="PIRSF003230">
    <property type="entry name" value="YbgC"/>
    <property type="match status" value="1"/>
</dbReference>
<keyword evidence="2" id="KW-0378">Hydrolase</keyword>
<name>A0ABV8UIE5_9PROT</name>
<dbReference type="NCBIfam" id="TIGR02799">
    <property type="entry name" value="thio_ybgC"/>
    <property type="match status" value="1"/>
</dbReference>
<evidence type="ECO:0000313" key="4">
    <source>
        <dbReference type="Proteomes" id="UP001595799"/>
    </source>
</evidence>
<dbReference type="RefSeq" id="WP_382421285.1">
    <property type="nucleotide sequence ID" value="NZ_JBHSCW010000003.1"/>
</dbReference>
<proteinExistence type="inferred from homology"/>
<evidence type="ECO:0000313" key="3">
    <source>
        <dbReference type="EMBL" id="MFC4350942.1"/>
    </source>
</evidence>
<dbReference type="PANTHER" id="PTHR31793:SF37">
    <property type="entry name" value="ACYL-COA THIOESTER HYDROLASE YBGC"/>
    <property type="match status" value="1"/>
</dbReference>
<dbReference type="InterPro" id="IPR029069">
    <property type="entry name" value="HotDog_dom_sf"/>
</dbReference>
<dbReference type="Gene3D" id="3.10.129.10">
    <property type="entry name" value="Hotdog Thioesterase"/>
    <property type="match status" value="1"/>
</dbReference>
<reference evidence="4" key="1">
    <citation type="journal article" date="2019" name="Int. J. Syst. Evol. Microbiol.">
        <title>The Global Catalogue of Microorganisms (GCM) 10K type strain sequencing project: providing services to taxonomists for standard genome sequencing and annotation.</title>
        <authorList>
            <consortium name="The Broad Institute Genomics Platform"/>
            <consortium name="The Broad Institute Genome Sequencing Center for Infectious Disease"/>
            <person name="Wu L."/>
            <person name="Ma J."/>
        </authorList>
    </citation>
    <scope>NUCLEOTIDE SEQUENCE [LARGE SCALE GENOMIC DNA]</scope>
    <source>
        <strain evidence="4">CECT 8472</strain>
    </source>
</reference>
<dbReference type="InterPro" id="IPR006684">
    <property type="entry name" value="YbgC/YbaW"/>
</dbReference>
<dbReference type="InterPro" id="IPR014166">
    <property type="entry name" value="Tol-Pal_acyl-CoA_thioesterase"/>
</dbReference>
<organism evidence="3 4">
    <name type="scientific">Fodinicurvata halophila</name>
    <dbReference type="NCBI Taxonomy" id="1419723"/>
    <lineage>
        <taxon>Bacteria</taxon>
        <taxon>Pseudomonadati</taxon>
        <taxon>Pseudomonadota</taxon>
        <taxon>Alphaproteobacteria</taxon>
        <taxon>Rhodospirillales</taxon>
        <taxon>Rhodovibrionaceae</taxon>
        <taxon>Fodinicurvata</taxon>
    </lineage>
</organism>